<organism evidence="2 3">
    <name type="scientific">Staurois parvus</name>
    <dbReference type="NCBI Taxonomy" id="386267"/>
    <lineage>
        <taxon>Eukaryota</taxon>
        <taxon>Metazoa</taxon>
        <taxon>Chordata</taxon>
        <taxon>Craniata</taxon>
        <taxon>Vertebrata</taxon>
        <taxon>Euteleostomi</taxon>
        <taxon>Amphibia</taxon>
        <taxon>Batrachia</taxon>
        <taxon>Anura</taxon>
        <taxon>Neobatrachia</taxon>
        <taxon>Ranoidea</taxon>
        <taxon>Ranidae</taxon>
        <taxon>Staurois</taxon>
    </lineage>
</organism>
<protein>
    <submittedName>
        <fullName evidence="2">Uncharacterized protein</fullName>
    </submittedName>
</protein>
<proteinExistence type="predicted"/>
<feature type="compositionally biased region" description="Polar residues" evidence="1">
    <location>
        <begin position="21"/>
        <end position="36"/>
    </location>
</feature>
<name>A0ABN9HMV4_9NEOB</name>
<feature type="non-terminal residue" evidence="2">
    <location>
        <position position="1"/>
    </location>
</feature>
<comment type="caution">
    <text evidence="2">The sequence shown here is derived from an EMBL/GenBank/DDBJ whole genome shotgun (WGS) entry which is preliminary data.</text>
</comment>
<sequence>TADTVQPPKTADCIGDDQDTADSTPTTRDCGHSTGSTYQRPDCIGMTKILRT</sequence>
<dbReference type="Proteomes" id="UP001162483">
    <property type="component" value="Unassembled WGS sequence"/>
</dbReference>
<accession>A0ABN9HMV4</accession>
<evidence type="ECO:0000313" key="2">
    <source>
        <dbReference type="EMBL" id="CAI9623120.1"/>
    </source>
</evidence>
<evidence type="ECO:0000313" key="3">
    <source>
        <dbReference type="Proteomes" id="UP001162483"/>
    </source>
</evidence>
<evidence type="ECO:0000256" key="1">
    <source>
        <dbReference type="SAM" id="MobiDB-lite"/>
    </source>
</evidence>
<gene>
    <name evidence="2" type="ORF">SPARVUS_LOCUS16410955</name>
</gene>
<keyword evidence="3" id="KW-1185">Reference proteome</keyword>
<dbReference type="EMBL" id="CATNWA010021550">
    <property type="protein sequence ID" value="CAI9623120.1"/>
    <property type="molecule type" value="Genomic_DNA"/>
</dbReference>
<feature type="region of interest" description="Disordered" evidence="1">
    <location>
        <begin position="1"/>
        <end position="36"/>
    </location>
</feature>
<reference evidence="2" key="1">
    <citation type="submission" date="2023-05" db="EMBL/GenBank/DDBJ databases">
        <authorList>
            <person name="Stuckert A."/>
        </authorList>
    </citation>
    <scope>NUCLEOTIDE SEQUENCE</scope>
</reference>